<dbReference type="CDD" id="cd06580">
    <property type="entry name" value="TM_PBP1_transp_TpRbsC_like"/>
    <property type="match status" value="1"/>
</dbReference>
<dbReference type="GO" id="GO:0022857">
    <property type="term" value="F:transmembrane transporter activity"/>
    <property type="evidence" value="ECO:0007669"/>
    <property type="project" value="InterPro"/>
</dbReference>
<dbReference type="PANTHER" id="PTHR43370">
    <property type="entry name" value="SUGAR ABC TRANSPORTER INTEGRAL MEMBRANE PROTEIN-RELATED"/>
    <property type="match status" value="1"/>
</dbReference>
<keyword evidence="4 6" id="KW-1133">Transmembrane helix</keyword>
<dbReference type="Proteomes" id="UP000177894">
    <property type="component" value="Chromosome"/>
</dbReference>
<feature type="transmembrane region" description="Helical" evidence="6">
    <location>
        <begin position="151"/>
        <end position="167"/>
    </location>
</feature>
<dbReference type="Proteomes" id="UP000192478">
    <property type="component" value="Chromosome"/>
</dbReference>
<dbReference type="EMBL" id="CP020559">
    <property type="protein sequence ID" value="ARE89375.1"/>
    <property type="molecule type" value="Genomic_DNA"/>
</dbReference>
<dbReference type="GO" id="GO:0005886">
    <property type="term" value="C:plasma membrane"/>
    <property type="evidence" value="ECO:0007669"/>
    <property type="project" value="UniProtKB-SubCell"/>
</dbReference>
<feature type="transmembrane region" description="Helical" evidence="6">
    <location>
        <begin position="59"/>
        <end position="79"/>
    </location>
</feature>
<comment type="subcellular location">
    <subcellularLocation>
        <location evidence="1">Cell membrane</location>
        <topology evidence="1">Multi-pass membrane protein</topology>
    </subcellularLocation>
</comment>
<evidence type="ECO:0000313" key="9">
    <source>
        <dbReference type="Proteomes" id="UP000177894"/>
    </source>
</evidence>
<feature type="transmembrane region" description="Helical" evidence="6">
    <location>
        <begin position="6"/>
        <end position="26"/>
    </location>
</feature>
<evidence type="ECO:0000256" key="5">
    <source>
        <dbReference type="ARBA" id="ARBA00023136"/>
    </source>
</evidence>
<dbReference type="InterPro" id="IPR001851">
    <property type="entry name" value="ABC_transp_permease"/>
</dbReference>
<proteinExistence type="predicted"/>
<dbReference type="Pfam" id="PF02653">
    <property type="entry name" value="BPD_transp_2"/>
    <property type="match status" value="1"/>
</dbReference>
<reference evidence="7 9" key="1">
    <citation type="submission" date="2016-10" db="EMBL/GenBank/DDBJ databases">
        <title>Complete Genome Sequence of Acetogen Clostridium formicoaceticum ATCC 27076.</title>
        <authorList>
            <person name="Bao T."/>
            <person name="Cheng C."/>
            <person name="Zhao J."/>
            <person name="Yang S.-T."/>
            <person name="Wang J."/>
            <person name="Wang M."/>
        </authorList>
    </citation>
    <scope>NUCLEOTIDE SEQUENCE [LARGE SCALE GENOMIC DNA]</scope>
    <source>
        <strain evidence="7 9">ATCC 27076</strain>
    </source>
</reference>
<sequence length="317" mass="33806">MMLVNFLFAAVKAGVPLLFGTTGEIMNEKVGHLNLGVEGMMFMGAFSGFFVGYHTDNVILALLAAVLAGMFGALIYAFLTVTMMANQNVTGLTLTIFGSGFARFFGEIMIAKSVDGSPKLSTRFVAALSEKTIPVLGEVPVIGKLLFSHNPLVYLSVIIAIVSGIYIKHTKAGLNMRAVGENPATADAAGINVTLVKYVHLLIGGGICGLGGAYLSLINGGGVWNNNSVNGQGWIAVALVIFASWSPVKAILGSLIFGGFSILQFYIKKSMIHLPNAFYVMLPFLITVLILIITSMQKSKKHAQPAACGENYFREER</sequence>
<evidence type="ECO:0000313" key="10">
    <source>
        <dbReference type="Proteomes" id="UP000192478"/>
    </source>
</evidence>
<keyword evidence="3 6" id="KW-0812">Transmembrane</keyword>
<evidence type="ECO:0000256" key="1">
    <source>
        <dbReference type="ARBA" id="ARBA00004651"/>
    </source>
</evidence>
<name>A0AAC9RSV1_9CLOT</name>
<organism evidence="8 10">
    <name type="scientific">Clostridium formicaceticum</name>
    <dbReference type="NCBI Taxonomy" id="1497"/>
    <lineage>
        <taxon>Bacteria</taxon>
        <taxon>Bacillati</taxon>
        <taxon>Bacillota</taxon>
        <taxon>Clostridia</taxon>
        <taxon>Eubacteriales</taxon>
        <taxon>Clostridiaceae</taxon>
        <taxon>Clostridium</taxon>
    </lineage>
</organism>
<feature type="transmembrane region" description="Helical" evidence="6">
    <location>
        <begin position="33"/>
        <end position="53"/>
    </location>
</feature>
<protein>
    <submittedName>
        <fullName evidence="7">ABC transporter permease</fullName>
    </submittedName>
    <submittedName>
        <fullName evidence="8">Branched-chain amino acid transport system / permease component</fullName>
    </submittedName>
</protein>
<keyword evidence="9" id="KW-1185">Reference proteome</keyword>
<reference evidence="8 10" key="2">
    <citation type="submission" date="2017-03" db="EMBL/GenBank/DDBJ databases">
        <title>Complete sequence of Clostridium formicaceticum DSM 92.</title>
        <authorList>
            <person name="Poehlein A."/>
            <person name="Karl M."/>
            <person name="Bengelsdorf F.R."/>
            <person name="Duerre P."/>
            <person name="Daniel R."/>
        </authorList>
    </citation>
    <scope>NUCLEOTIDE SEQUENCE [LARGE SCALE GENOMIC DNA]</scope>
    <source>
        <strain evidence="8 10">DSM 92</strain>
    </source>
</reference>
<evidence type="ECO:0000256" key="3">
    <source>
        <dbReference type="ARBA" id="ARBA00022692"/>
    </source>
</evidence>
<dbReference type="PANTHER" id="PTHR43370:SF2">
    <property type="entry name" value="ABC TRANSPORTER PERMEASE PROTEIN"/>
    <property type="match status" value="1"/>
</dbReference>
<evidence type="ECO:0000313" key="8">
    <source>
        <dbReference type="EMBL" id="ARE89375.1"/>
    </source>
</evidence>
<keyword evidence="2" id="KW-1003">Cell membrane</keyword>
<evidence type="ECO:0000256" key="6">
    <source>
        <dbReference type="SAM" id="Phobius"/>
    </source>
</evidence>
<dbReference type="AlphaFoldDB" id="A0AAC9RSV1"/>
<dbReference type="RefSeq" id="WP_070964051.1">
    <property type="nucleotide sequence ID" value="NZ_CP017603.1"/>
</dbReference>
<keyword evidence="5 6" id="KW-0472">Membrane</keyword>
<dbReference type="EMBL" id="CP017603">
    <property type="protein sequence ID" value="AOY74963.1"/>
    <property type="molecule type" value="Genomic_DNA"/>
</dbReference>
<evidence type="ECO:0000256" key="4">
    <source>
        <dbReference type="ARBA" id="ARBA00022989"/>
    </source>
</evidence>
<evidence type="ECO:0000256" key="2">
    <source>
        <dbReference type="ARBA" id="ARBA00022475"/>
    </source>
</evidence>
<dbReference type="KEGG" id="cfm:BJL90_02705"/>
<gene>
    <name evidence="7" type="ORF">BJL90_02705</name>
    <name evidence="8" type="ORF">CLFO_37820</name>
</gene>
<feature type="transmembrane region" description="Helical" evidence="6">
    <location>
        <begin position="91"/>
        <end position="111"/>
    </location>
</feature>
<evidence type="ECO:0000313" key="7">
    <source>
        <dbReference type="EMBL" id="AOY74963.1"/>
    </source>
</evidence>
<accession>A0AAC9RSV1</accession>
<feature type="transmembrane region" description="Helical" evidence="6">
    <location>
        <begin position="198"/>
        <end position="217"/>
    </location>
</feature>
<feature type="transmembrane region" description="Helical" evidence="6">
    <location>
        <begin position="273"/>
        <end position="293"/>
    </location>
</feature>